<name>A0ABM7NPR0_9FIRM</name>
<sequence>MNNQTDSKKVDLCSCTVIHNDIVQKVKESIPDEEVMFDLSEFFKVFSDSTRIKILSSLLISEMCVCDLAAVLSTSKSAISHQLRLLKAFRLVKNRKAGKVVYYSLSDDHVKSIIELGLAHLSENQ</sequence>
<dbReference type="PANTHER" id="PTHR43132:SF6">
    <property type="entry name" value="HTH-TYPE TRANSCRIPTIONAL REPRESSOR CZRA"/>
    <property type="match status" value="1"/>
</dbReference>
<protein>
    <submittedName>
        <fullName evidence="6">Transcriptional regulator</fullName>
    </submittedName>
</protein>
<dbReference type="PROSITE" id="PS00846">
    <property type="entry name" value="HTH_ARSR_1"/>
    <property type="match status" value="1"/>
</dbReference>
<keyword evidence="4" id="KW-0105">Cadmium resistance</keyword>
<accession>A0ABM7NPR0</accession>
<feature type="domain" description="HTH arsR-type" evidence="5">
    <location>
        <begin position="31"/>
        <end position="125"/>
    </location>
</feature>
<keyword evidence="7" id="KW-1185">Reference proteome</keyword>
<dbReference type="InterPro" id="IPR011991">
    <property type="entry name" value="ArsR-like_HTH"/>
</dbReference>
<dbReference type="SMART" id="SM00418">
    <property type="entry name" value="HTH_ARSR"/>
    <property type="match status" value="1"/>
</dbReference>
<dbReference type="SUPFAM" id="SSF46785">
    <property type="entry name" value="Winged helix' DNA-binding domain"/>
    <property type="match status" value="1"/>
</dbReference>
<keyword evidence="3" id="KW-0804">Transcription</keyword>
<evidence type="ECO:0000313" key="7">
    <source>
        <dbReference type="Proteomes" id="UP000663623"/>
    </source>
</evidence>
<evidence type="ECO:0000259" key="5">
    <source>
        <dbReference type="PROSITE" id="PS50987"/>
    </source>
</evidence>
<evidence type="ECO:0000256" key="3">
    <source>
        <dbReference type="ARBA" id="ARBA00023163"/>
    </source>
</evidence>
<dbReference type="InterPro" id="IPR018334">
    <property type="entry name" value="ArsR_HTH"/>
</dbReference>
<dbReference type="InterPro" id="IPR001845">
    <property type="entry name" value="HTH_ArsR_DNA-bd_dom"/>
</dbReference>
<dbReference type="InterPro" id="IPR036388">
    <property type="entry name" value="WH-like_DNA-bd_sf"/>
</dbReference>
<evidence type="ECO:0000256" key="1">
    <source>
        <dbReference type="ARBA" id="ARBA00023015"/>
    </source>
</evidence>
<evidence type="ECO:0000313" key="6">
    <source>
        <dbReference type="EMBL" id="BCS82142.1"/>
    </source>
</evidence>
<gene>
    <name evidence="6" type="ORF">CaldiYA01_21020</name>
</gene>
<dbReference type="Gene3D" id="1.10.10.10">
    <property type="entry name" value="Winged helix-like DNA-binding domain superfamily/Winged helix DNA-binding domain"/>
    <property type="match status" value="1"/>
</dbReference>
<organism evidence="6 7">
    <name type="scientific">Caldicellulosiruptor diazotrophicus</name>
    <dbReference type="NCBI Taxonomy" id="2806205"/>
    <lineage>
        <taxon>Bacteria</taxon>
        <taxon>Bacillati</taxon>
        <taxon>Bacillota</taxon>
        <taxon>Bacillota incertae sedis</taxon>
        <taxon>Caldicellulosiruptorales</taxon>
        <taxon>Caldicellulosiruptoraceae</taxon>
        <taxon>Caldicellulosiruptor</taxon>
    </lineage>
</organism>
<dbReference type="CDD" id="cd00090">
    <property type="entry name" value="HTH_ARSR"/>
    <property type="match status" value="1"/>
</dbReference>
<dbReference type="PRINTS" id="PR00778">
    <property type="entry name" value="HTHARSR"/>
</dbReference>
<evidence type="ECO:0000256" key="2">
    <source>
        <dbReference type="ARBA" id="ARBA00023125"/>
    </source>
</evidence>
<dbReference type="InterPro" id="IPR051011">
    <property type="entry name" value="Metal_resp_trans_reg"/>
</dbReference>
<dbReference type="RefSeq" id="WP_207179498.1">
    <property type="nucleotide sequence ID" value="NZ_AP024480.1"/>
</dbReference>
<dbReference type="NCBIfam" id="NF033788">
    <property type="entry name" value="HTH_metalloreg"/>
    <property type="match status" value="1"/>
</dbReference>
<dbReference type="Pfam" id="PF01022">
    <property type="entry name" value="HTH_5"/>
    <property type="match status" value="1"/>
</dbReference>
<dbReference type="InterPro" id="IPR036390">
    <property type="entry name" value="WH_DNA-bd_sf"/>
</dbReference>
<keyword evidence="1" id="KW-0805">Transcription regulation</keyword>
<dbReference type="PANTHER" id="PTHR43132">
    <property type="entry name" value="ARSENICAL RESISTANCE OPERON REPRESSOR ARSR-RELATED"/>
    <property type="match status" value="1"/>
</dbReference>
<evidence type="ECO:0000256" key="4">
    <source>
        <dbReference type="ARBA" id="ARBA00043263"/>
    </source>
</evidence>
<dbReference type="Proteomes" id="UP000663623">
    <property type="component" value="Chromosome"/>
</dbReference>
<dbReference type="EMBL" id="AP024480">
    <property type="protein sequence ID" value="BCS82142.1"/>
    <property type="molecule type" value="Genomic_DNA"/>
</dbReference>
<dbReference type="PROSITE" id="PS50987">
    <property type="entry name" value="HTH_ARSR_2"/>
    <property type="match status" value="1"/>
</dbReference>
<keyword evidence="2" id="KW-0238">DNA-binding</keyword>
<proteinExistence type="predicted"/>
<reference evidence="6 7" key="1">
    <citation type="submission" date="2021-02" db="EMBL/GenBank/DDBJ databases">
        <title>Nitrogen-fixing ability and nitrogen fixation related genes of thermophilic fermentative bacteria in the genus Caldicellulosiruptor.</title>
        <authorList>
            <person name="Chen Y."/>
            <person name="Nishihara A."/>
            <person name="Haruta S."/>
        </authorList>
    </citation>
    <scope>NUCLEOTIDE SEQUENCE [LARGE SCALE GENOMIC DNA]</scope>
    <source>
        <strain evidence="6 7">YA01</strain>
    </source>
</reference>